<dbReference type="Gene3D" id="1.20.20.10">
    <property type="entry name" value="F1F0 ATP synthase subunit C"/>
    <property type="match status" value="1"/>
</dbReference>
<reference evidence="9 10" key="1">
    <citation type="submission" date="2016-12" db="EMBL/GenBank/DDBJ databases">
        <title>The whole genome sequencing and assembly of Bacillus cohnii DSM 6307T strain.</title>
        <authorList>
            <person name="Lee Y.-J."/>
            <person name="Yi H."/>
            <person name="Bahn Y.-S."/>
            <person name="Kim J.F."/>
            <person name="Lee D.-W."/>
        </authorList>
    </citation>
    <scope>NUCLEOTIDE SEQUENCE [LARGE SCALE GENOMIC DNA]</scope>
    <source>
        <strain evidence="9 10">DSM 6307</strain>
    </source>
</reference>
<keyword evidence="5" id="KW-0406">Ion transport</keyword>
<feature type="transmembrane region" description="Helical" evidence="7">
    <location>
        <begin position="6"/>
        <end position="22"/>
    </location>
</feature>
<sequence length="133" mass="14563">MDAIYLFVIAAVIASFGITIVVRSTMDKVMETPEKLASLQSRLFIFVALIEVVPLILIVIGFMYLMDSTVNAILPLGVVILSVLVNFISLFVKKNELISHESHVQNSLNTLFMIGTVLMAAIPLVAVVAIMVR</sequence>
<evidence type="ECO:0000256" key="3">
    <source>
        <dbReference type="ARBA" id="ARBA00022781"/>
    </source>
</evidence>
<feature type="transmembrane region" description="Helical" evidence="7">
    <location>
        <begin position="43"/>
        <end position="66"/>
    </location>
</feature>
<dbReference type="RefSeq" id="WP_066412576.1">
    <property type="nucleotide sequence ID" value="NZ_CP018866.1"/>
</dbReference>
<dbReference type="InterPro" id="IPR038662">
    <property type="entry name" value="ATP_synth_F0_csu_sf"/>
</dbReference>
<dbReference type="STRING" id="1314751.GCA_001591425_00858"/>
<evidence type="ECO:0000256" key="7">
    <source>
        <dbReference type="SAM" id="Phobius"/>
    </source>
</evidence>
<feature type="transmembrane region" description="Helical" evidence="7">
    <location>
        <begin position="111"/>
        <end position="132"/>
    </location>
</feature>
<evidence type="ECO:0000256" key="6">
    <source>
        <dbReference type="ARBA" id="ARBA00023136"/>
    </source>
</evidence>
<keyword evidence="3" id="KW-0375">Hydrogen ion transport</keyword>
<evidence type="ECO:0000313" key="9">
    <source>
        <dbReference type="EMBL" id="AST91448.1"/>
    </source>
</evidence>
<keyword evidence="10" id="KW-1185">Reference proteome</keyword>
<keyword evidence="2 7" id="KW-0812">Transmembrane</keyword>
<evidence type="ECO:0000256" key="2">
    <source>
        <dbReference type="ARBA" id="ARBA00022692"/>
    </source>
</evidence>
<dbReference type="GO" id="GO:0033177">
    <property type="term" value="C:proton-transporting two-sector ATPase complex, proton-transporting domain"/>
    <property type="evidence" value="ECO:0007669"/>
    <property type="project" value="InterPro"/>
</dbReference>
<evidence type="ECO:0000256" key="5">
    <source>
        <dbReference type="ARBA" id="ARBA00023065"/>
    </source>
</evidence>
<evidence type="ECO:0000313" key="10">
    <source>
        <dbReference type="Proteomes" id="UP000215224"/>
    </source>
</evidence>
<comment type="subcellular location">
    <subcellularLocation>
        <location evidence="1">Membrane</location>
        <topology evidence="1">Multi-pass membrane protein</topology>
    </subcellularLocation>
</comment>
<gene>
    <name evidence="9" type="ORF">BC6307_09225</name>
</gene>
<dbReference type="KEGG" id="bcoh:BC6307_09225"/>
<dbReference type="InterPro" id="IPR035921">
    <property type="entry name" value="F/V-ATP_Csub_sf"/>
</dbReference>
<protein>
    <recommendedName>
        <fullName evidence="8">V-ATPase proteolipid subunit C-like domain-containing protein</fullName>
    </recommendedName>
</protein>
<dbReference type="SUPFAM" id="SSF81333">
    <property type="entry name" value="F1F0 ATP synthase subunit C"/>
    <property type="match status" value="1"/>
</dbReference>
<feature type="domain" description="V-ATPase proteolipid subunit C-like" evidence="8">
    <location>
        <begin position="6"/>
        <end position="63"/>
    </location>
</feature>
<evidence type="ECO:0000256" key="4">
    <source>
        <dbReference type="ARBA" id="ARBA00022989"/>
    </source>
</evidence>
<accession>A0A223KQ33</accession>
<dbReference type="GO" id="GO:0015078">
    <property type="term" value="F:proton transmembrane transporter activity"/>
    <property type="evidence" value="ECO:0007669"/>
    <property type="project" value="InterPro"/>
</dbReference>
<dbReference type="Pfam" id="PF00137">
    <property type="entry name" value="ATP-synt_C"/>
    <property type="match status" value="1"/>
</dbReference>
<keyword evidence="4 7" id="KW-1133">Transmembrane helix</keyword>
<name>A0A223KQ33_9BACI</name>
<dbReference type="InterPro" id="IPR002379">
    <property type="entry name" value="ATPase_proteolipid_c-like_dom"/>
</dbReference>
<organism evidence="9 10">
    <name type="scientific">Sutcliffiella cohnii</name>
    <dbReference type="NCBI Taxonomy" id="33932"/>
    <lineage>
        <taxon>Bacteria</taxon>
        <taxon>Bacillati</taxon>
        <taxon>Bacillota</taxon>
        <taxon>Bacilli</taxon>
        <taxon>Bacillales</taxon>
        <taxon>Bacillaceae</taxon>
        <taxon>Sutcliffiella</taxon>
    </lineage>
</organism>
<proteinExistence type="predicted"/>
<keyword evidence="5" id="KW-0813">Transport</keyword>
<dbReference type="EMBL" id="CP018866">
    <property type="protein sequence ID" value="AST91448.1"/>
    <property type="molecule type" value="Genomic_DNA"/>
</dbReference>
<keyword evidence="6 7" id="KW-0472">Membrane</keyword>
<evidence type="ECO:0000259" key="8">
    <source>
        <dbReference type="Pfam" id="PF00137"/>
    </source>
</evidence>
<dbReference type="AlphaFoldDB" id="A0A223KQ33"/>
<feature type="transmembrane region" description="Helical" evidence="7">
    <location>
        <begin position="72"/>
        <end position="91"/>
    </location>
</feature>
<evidence type="ECO:0000256" key="1">
    <source>
        <dbReference type="ARBA" id="ARBA00004141"/>
    </source>
</evidence>
<dbReference type="Proteomes" id="UP000215224">
    <property type="component" value="Chromosome"/>
</dbReference>